<comment type="caution">
    <text evidence="2">The sequence shown here is derived from an EMBL/GenBank/DDBJ whole genome shotgun (WGS) entry which is preliminary data.</text>
</comment>
<evidence type="ECO:0000313" key="3">
    <source>
        <dbReference type="Proteomes" id="UP000728185"/>
    </source>
</evidence>
<sequence>MASSDTGLICWRPVSDPPLGYRLQTVTANENSADITYSFYPFATKLGRLCFDYIVRKRQSEEHEDRIVAEWNRGFIEKCLPHGFRSHPSQTNRQLEHGEMRSSVHEIGSLSSDKRTSVTGES</sequence>
<feature type="region of interest" description="Disordered" evidence="1">
    <location>
        <begin position="84"/>
        <end position="122"/>
    </location>
</feature>
<dbReference type="AlphaFoldDB" id="A0A8E0VJH8"/>
<evidence type="ECO:0000313" key="2">
    <source>
        <dbReference type="EMBL" id="KAA0191714.1"/>
    </source>
</evidence>
<keyword evidence="3" id="KW-1185">Reference proteome</keyword>
<name>A0A8E0VJH8_9TREM</name>
<dbReference type="Proteomes" id="UP000728185">
    <property type="component" value="Unassembled WGS sequence"/>
</dbReference>
<organism evidence="2 3">
    <name type="scientific">Fasciolopsis buskii</name>
    <dbReference type="NCBI Taxonomy" id="27845"/>
    <lineage>
        <taxon>Eukaryota</taxon>
        <taxon>Metazoa</taxon>
        <taxon>Spiralia</taxon>
        <taxon>Lophotrochozoa</taxon>
        <taxon>Platyhelminthes</taxon>
        <taxon>Trematoda</taxon>
        <taxon>Digenea</taxon>
        <taxon>Plagiorchiida</taxon>
        <taxon>Echinostomata</taxon>
        <taxon>Echinostomatoidea</taxon>
        <taxon>Fasciolidae</taxon>
        <taxon>Fasciolopsis</taxon>
    </lineage>
</organism>
<evidence type="ECO:0000256" key="1">
    <source>
        <dbReference type="SAM" id="MobiDB-lite"/>
    </source>
</evidence>
<accession>A0A8E0VJH8</accession>
<proteinExistence type="predicted"/>
<gene>
    <name evidence="2" type="ORF">FBUS_00251</name>
</gene>
<dbReference type="EMBL" id="LUCM01006166">
    <property type="protein sequence ID" value="KAA0191714.1"/>
    <property type="molecule type" value="Genomic_DNA"/>
</dbReference>
<reference evidence="2" key="1">
    <citation type="submission" date="2019-05" db="EMBL/GenBank/DDBJ databases">
        <title>Annotation for the trematode Fasciolopsis buski.</title>
        <authorList>
            <person name="Choi Y.-J."/>
        </authorList>
    </citation>
    <scope>NUCLEOTIDE SEQUENCE</scope>
    <source>
        <strain evidence="2">HT</strain>
        <tissue evidence="2">Whole worm</tissue>
    </source>
</reference>
<feature type="compositionally biased region" description="Basic and acidic residues" evidence="1">
    <location>
        <begin position="94"/>
        <end position="104"/>
    </location>
</feature>
<protein>
    <submittedName>
        <fullName evidence="2">Uncharacterized protein</fullName>
    </submittedName>
</protein>
<dbReference type="OrthoDB" id="6236943at2759"/>